<dbReference type="EMBL" id="CP017101">
    <property type="protein sequence ID" value="APO67038.1"/>
    <property type="molecule type" value="Genomic_DNA"/>
</dbReference>
<dbReference type="Proteomes" id="UP000184749">
    <property type="component" value="Chromosome"/>
</dbReference>
<accession>A0A1L5NGN5</accession>
<proteinExistence type="predicted"/>
<dbReference type="AlphaFoldDB" id="A0A1L5NGN5"/>
<organism evidence="1 2">
    <name type="scientific">Rhizobium gallicum</name>
    <dbReference type="NCBI Taxonomy" id="56730"/>
    <lineage>
        <taxon>Bacteria</taxon>
        <taxon>Pseudomonadati</taxon>
        <taxon>Pseudomonadota</taxon>
        <taxon>Alphaproteobacteria</taxon>
        <taxon>Hyphomicrobiales</taxon>
        <taxon>Rhizobiaceae</taxon>
        <taxon>Rhizobium/Agrobacterium group</taxon>
        <taxon>Rhizobium</taxon>
    </lineage>
</organism>
<sequence>MRKPVDKIMGLALRAKSRGSAADNSFLTYAEFALKMTINGEMALLNCIRTLAFR</sequence>
<name>A0A1L5NGN5_9HYPH</name>
<dbReference type="STRING" id="56730.IE4872_CH01390"/>
<reference evidence="1 2" key="1">
    <citation type="submission" date="2016-09" db="EMBL/GenBank/DDBJ databases">
        <title>The complete genome sequences of Rhizobium gallicum, symbiovars gallicum and phaseoli, symbionts associated to common bean (Phaseolus vulgaris).</title>
        <authorList>
            <person name="Bustos P."/>
            <person name="Santamaria R.I."/>
            <person name="Perez-Carrascal O.M."/>
            <person name="Juarez S."/>
            <person name="Lozano L."/>
            <person name="Martinez-Flores I."/>
            <person name="Martinez-Romero E."/>
            <person name="Cevallos M."/>
            <person name="Romero D."/>
            <person name="Davila G."/>
            <person name="Gonzalez V."/>
        </authorList>
    </citation>
    <scope>NUCLEOTIDE SEQUENCE [LARGE SCALE GENOMIC DNA]</scope>
    <source>
        <strain evidence="1 2">IE4872</strain>
    </source>
</reference>
<protein>
    <submittedName>
        <fullName evidence="1">Uncharacterized protein</fullName>
    </submittedName>
</protein>
<evidence type="ECO:0000313" key="2">
    <source>
        <dbReference type="Proteomes" id="UP000184749"/>
    </source>
</evidence>
<evidence type="ECO:0000313" key="1">
    <source>
        <dbReference type="EMBL" id="APO67038.1"/>
    </source>
</evidence>
<gene>
    <name evidence="1" type="ORF">IE4872_CH01390</name>
</gene>